<evidence type="ECO:0000313" key="3">
    <source>
        <dbReference type="EMBL" id="KAE9967648.1"/>
    </source>
</evidence>
<keyword evidence="4" id="KW-1185">Reference proteome</keyword>
<dbReference type="EMBL" id="WNWR01000889">
    <property type="protein sequence ID" value="KAE9967648.1"/>
    <property type="molecule type" value="Genomic_DNA"/>
</dbReference>
<gene>
    <name evidence="3" type="ORF">EG327_011342</name>
</gene>
<protein>
    <submittedName>
        <fullName evidence="3">Uncharacterized protein</fullName>
    </submittedName>
</protein>
<feature type="chain" id="PRO_5034558475" evidence="2">
    <location>
        <begin position="22"/>
        <end position="97"/>
    </location>
</feature>
<comment type="caution">
    <text evidence="3">The sequence shown here is derived from an EMBL/GenBank/DDBJ whole genome shotgun (WGS) entry which is preliminary data.</text>
</comment>
<name>A0A8H3UDK7_VENIN</name>
<sequence>MYLNSYLLPILLVATPLSVLARGCTHFTTTYVVPCPNKICPTGPKKDYEDAFTTNREAFIKWAKRDGVTQASQQAAAAAGDLKATRRNSNRPPSDAI</sequence>
<feature type="region of interest" description="Disordered" evidence="1">
    <location>
        <begin position="71"/>
        <end position="97"/>
    </location>
</feature>
<evidence type="ECO:0000256" key="2">
    <source>
        <dbReference type="SAM" id="SignalP"/>
    </source>
</evidence>
<proteinExistence type="predicted"/>
<keyword evidence="2" id="KW-0732">Signal</keyword>
<organism evidence="3 4">
    <name type="scientific">Venturia inaequalis</name>
    <name type="common">Apple scab fungus</name>
    <dbReference type="NCBI Taxonomy" id="5025"/>
    <lineage>
        <taxon>Eukaryota</taxon>
        <taxon>Fungi</taxon>
        <taxon>Dikarya</taxon>
        <taxon>Ascomycota</taxon>
        <taxon>Pezizomycotina</taxon>
        <taxon>Dothideomycetes</taxon>
        <taxon>Pleosporomycetidae</taxon>
        <taxon>Venturiales</taxon>
        <taxon>Venturiaceae</taxon>
        <taxon>Venturia</taxon>
    </lineage>
</organism>
<evidence type="ECO:0000313" key="4">
    <source>
        <dbReference type="Proteomes" id="UP000490939"/>
    </source>
</evidence>
<dbReference type="Proteomes" id="UP000490939">
    <property type="component" value="Unassembled WGS sequence"/>
</dbReference>
<evidence type="ECO:0000256" key="1">
    <source>
        <dbReference type="SAM" id="MobiDB-lite"/>
    </source>
</evidence>
<reference evidence="3 4" key="1">
    <citation type="submission" date="2019-07" db="EMBL/GenBank/DDBJ databases">
        <title>Venturia inaequalis Genome Resource.</title>
        <authorList>
            <person name="Lichtner F.J."/>
        </authorList>
    </citation>
    <scope>NUCLEOTIDE SEQUENCE [LARGE SCALE GENOMIC DNA]</scope>
    <source>
        <strain evidence="3 4">DMI_063113</strain>
    </source>
</reference>
<dbReference type="AlphaFoldDB" id="A0A8H3UDK7"/>
<accession>A0A8H3UDK7</accession>
<feature type="signal peptide" evidence="2">
    <location>
        <begin position="1"/>
        <end position="21"/>
    </location>
</feature>